<evidence type="ECO:0000313" key="1">
    <source>
        <dbReference type="EMBL" id="KAB1159995.1"/>
    </source>
</evidence>
<dbReference type="Proteomes" id="UP000467305">
    <property type="component" value="Unassembled WGS sequence"/>
</dbReference>
<evidence type="ECO:0000313" key="2">
    <source>
        <dbReference type="Proteomes" id="UP000467305"/>
    </source>
</evidence>
<comment type="caution">
    <text evidence="1">The sequence shown here is derived from an EMBL/GenBank/DDBJ whole genome shotgun (WGS) entry which is preliminary data.</text>
</comment>
<proteinExistence type="predicted"/>
<accession>A0A7J5AQU7</accession>
<sequence length="161" mass="18924">MKEIKENIVGQKIVKVVYSEVNDHEGSFYFDGFDTFDHAINIQMENGYCWNLGWKNDEYFEFDEGFFKKNKYIKEEEIITWEATNRWIKVLNSKVSDFNAIYIDEAGLIIKRIIIDFENKEKVNILISSALNQTKTIPSPLDYEFGGEIYVIHEESLLLSN</sequence>
<dbReference type="RefSeq" id="WP_150899239.1">
    <property type="nucleotide sequence ID" value="NZ_WAAU01000008.1"/>
</dbReference>
<organism evidence="1 2">
    <name type="scientific">Tenacibaculum aiptasiae</name>
    <dbReference type="NCBI Taxonomy" id="426481"/>
    <lineage>
        <taxon>Bacteria</taxon>
        <taxon>Pseudomonadati</taxon>
        <taxon>Bacteroidota</taxon>
        <taxon>Flavobacteriia</taxon>
        <taxon>Flavobacteriales</taxon>
        <taxon>Flavobacteriaceae</taxon>
        <taxon>Tenacibaculum</taxon>
    </lineage>
</organism>
<name>A0A7J5AQU7_9FLAO</name>
<gene>
    <name evidence="1" type="ORF">F7018_06690</name>
</gene>
<reference evidence="1 2" key="1">
    <citation type="submission" date="2019-09" db="EMBL/GenBank/DDBJ databases">
        <authorList>
            <person name="Cao W.R."/>
        </authorList>
    </citation>
    <scope>NUCLEOTIDE SEQUENCE [LARGE SCALE GENOMIC DNA]</scope>
    <source>
        <strain evidence="2">a4</strain>
    </source>
</reference>
<protein>
    <submittedName>
        <fullName evidence="1">Uncharacterized protein</fullName>
    </submittedName>
</protein>
<dbReference type="AlphaFoldDB" id="A0A7J5AQU7"/>
<keyword evidence="2" id="KW-1185">Reference proteome</keyword>
<dbReference type="OrthoDB" id="1189516at2"/>
<dbReference type="EMBL" id="WAAU01000008">
    <property type="protein sequence ID" value="KAB1159995.1"/>
    <property type="molecule type" value="Genomic_DNA"/>
</dbReference>